<feature type="domain" description="DUF6468" evidence="3">
    <location>
        <begin position="38"/>
        <end position="112"/>
    </location>
</feature>
<dbReference type="Pfam" id="PF20072">
    <property type="entry name" value="DUF6468"/>
    <property type="match status" value="1"/>
</dbReference>
<keyword evidence="2" id="KW-0472">Membrane</keyword>
<sequence length="171" mass="18625">MTGSSLSGTDWLLEIGLMVLLLATMFHAFRLERALGILRRDRAALERLVVGFNDSTRQAEDGIARLHAAADGAGRQIARHVDQARSLKSDLEFLSERGEKIADRLADAVQQAKPYEGPGSAAAPVHDAAALRLLVPAPSLNLGKRDQANDQDSRPRSQAEKDLLRALRLAR</sequence>
<dbReference type="AlphaFoldDB" id="A0A6M8HSD3"/>
<keyword evidence="2" id="KW-1133">Transmembrane helix</keyword>
<dbReference type="InterPro" id="IPR045531">
    <property type="entry name" value="DUF6468"/>
</dbReference>
<feature type="region of interest" description="Disordered" evidence="1">
    <location>
        <begin position="141"/>
        <end position="160"/>
    </location>
</feature>
<keyword evidence="5" id="KW-1185">Reference proteome</keyword>
<dbReference type="RefSeq" id="WP_171833361.1">
    <property type="nucleotide sequence ID" value="NZ_CP053708.1"/>
</dbReference>
<feature type="transmembrane region" description="Helical" evidence="2">
    <location>
        <begin position="12"/>
        <end position="31"/>
    </location>
</feature>
<reference evidence="4 5" key="1">
    <citation type="journal article" date="2014" name="World J. Microbiol. Biotechnol.">
        <title>Biodiversity and physiological characteristics of Antarctic and Arctic lichens-associated bacteria.</title>
        <authorList>
            <person name="Lee Y.M."/>
            <person name="Kim E.H."/>
            <person name="Lee H.K."/>
            <person name="Hong S.G."/>
        </authorList>
    </citation>
    <scope>NUCLEOTIDE SEQUENCE [LARGE SCALE GENOMIC DNA]</scope>
    <source>
        <strain evidence="4 5">PAMC 26569</strain>
    </source>
</reference>
<protein>
    <recommendedName>
        <fullName evidence="3">DUF6468 domain-containing protein</fullName>
    </recommendedName>
</protein>
<evidence type="ECO:0000313" key="5">
    <source>
        <dbReference type="Proteomes" id="UP000500767"/>
    </source>
</evidence>
<dbReference type="KEGG" id="lck:HN018_14635"/>
<keyword evidence="2" id="KW-0812">Transmembrane</keyword>
<dbReference type="Proteomes" id="UP000500767">
    <property type="component" value="Chromosome"/>
</dbReference>
<proteinExistence type="predicted"/>
<evidence type="ECO:0000313" key="4">
    <source>
        <dbReference type="EMBL" id="QKE91117.1"/>
    </source>
</evidence>
<feature type="compositionally biased region" description="Basic and acidic residues" evidence="1">
    <location>
        <begin position="143"/>
        <end position="160"/>
    </location>
</feature>
<evidence type="ECO:0000256" key="2">
    <source>
        <dbReference type="SAM" id="Phobius"/>
    </source>
</evidence>
<accession>A0A6M8HSD3</accession>
<evidence type="ECO:0000259" key="3">
    <source>
        <dbReference type="Pfam" id="PF20072"/>
    </source>
</evidence>
<evidence type="ECO:0000256" key="1">
    <source>
        <dbReference type="SAM" id="MobiDB-lite"/>
    </source>
</evidence>
<organism evidence="4 5">
    <name type="scientific">Lichenicola cladoniae</name>
    <dbReference type="NCBI Taxonomy" id="1484109"/>
    <lineage>
        <taxon>Bacteria</taxon>
        <taxon>Pseudomonadati</taxon>
        <taxon>Pseudomonadota</taxon>
        <taxon>Alphaproteobacteria</taxon>
        <taxon>Acetobacterales</taxon>
        <taxon>Acetobacteraceae</taxon>
        <taxon>Lichenicola</taxon>
    </lineage>
</organism>
<gene>
    <name evidence="4" type="ORF">HN018_14635</name>
</gene>
<name>A0A6M8HSD3_9PROT</name>
<dbReference type="EMBL" id="CP053708">
    <property type="protein sequence ID" value="QKE91117.1"/>
    <property type="molecule type" value="Genomic_DNA"/>
</dbReference>